<organism evidence="2 3">
    <name type="scientific">Amphibalanus amphitrite</name>
    <name type="common">Striped barnacle</name>
    <name type="synonym">Balanus amphitrite</name>
    <dbReference type="NCBI Taxonomy" id="1232801"/>
    <lineage>
        <taxon>Eukaryota</taxon>
        <taxon>Metazoa</taxon>
        <taxon>Ecdysozoa</taxon>
        <taxon>Arthropoda</taxon>
        <taxon>Crustacea</taxon>
        <taxon>Multicrustacea</taxon>
        <taxon>Cirripedia</taxon>
        <taxon>Thoracica</taxon>
        <taxon>Thoracicalcarea</taxon>
        <taxon>Balanomorpha</taxon>
        <taxon>Balanoidea</taxon>
        <taxon>Balanidae</taxon>
        <taxon>Amphibalaninae</taxon>
        <taxon>Amphibalanus</taxon>
    </lineage>
</organism>
<keyword evidence="3" id="KW-1185">Reference proteome</keyword>
<keyword evidence="1" id="KW-0812">Transmembrane</keyword>
<gene>
    <name evidence="2" type="ORF">FJT64_010574</name>
</gene>
<accession>A0A6A4VIZ7</accession>
<sequence>MSYSPASYTLLGISLTLATLSLIGTGGVKWWYLKEISKADKYDDDREDRISATCQSSAESGDDASAGLDLRLTQYYRDDDDRVVIDGDIDRNNADGLLQVLLSTDSSCSSPSNFIASIFSSGNGDNSEIEDWTIPRDQLEDLEDAIGDAIVVRDSGNDQIGCCIIRRRRSDFDD</sequence>
<keyword evidence="1" id="KW-0472">Membrane</keyword>
<evidence type="ECO:0000256" key="1">
    <source>
        <dbReference type="SAM" id="Phobius"/>
    </source>
</evidence>
<keyword evidence="1" id="KW-1133">Transmembrane helix</keyword>
<protein>
    <submittedName>
        <fullName evidence="2">Uncharacterized protein</fullName>
    </submittedName>
</protein>
<feature type="transmembrane region" description="Helical" evidence="1">
    <location>
        <begin position="6"/>
        <end position="32"/>
    </location>
</feature>
<evidence type="ECO:0000313" key="2">
    <source>
        <dbReference type="EMBL" id="KAF0291280.1"/>
    </source>
</evidence>
<dbReference type="EMBL" id="VIIS01001892">
    <property type="protein sequence ID" value="KAF0291280.1"/>
    <property type="molecule type" value="Genomic_DNA"/>
</dbReference>
<proteinExistence type="predicted"/>
<evidence type="ECO:0000313" key="3">
    <source>
        <dbReference type="Proteomes" id="UP000440578"/>
    </source>
</evidence>
<reference evidence="2 3" key="1">
    <citation type="submission" date="2019-07" db="EMBL/GenBank/DDBJ databases">
        <title>Draft genome assembly of a fouling barnacle, Amphibalanus amphitrite (Darwin, 1854): The first reference genome for Thecostraca.</title>
        <authorList>
            <person name="Kim W."/>
        </authorList>
    </citation>
    <scope>NUCLEOTIDE SEQUENCE [LARGE SCALE GENOMIC DNA]</scope>
    <source>
        <strain evidence="2">SNU_AA5</strain>
        <tissue evidence="2">Soma without cirri and trophi</tissue>
    </source>
</reference>
<name>A0A6A4VIZ7_AMPAM</name>
<comment type="caution">
    <text evidence="2">The sequence shown here is derived from an EMBL/GenBank/DDBJ whole genome shotgun (WGS) entry which is preliminary data.</text>
</comment>
<dbReference type="AlphaFoldDB" id="A0A6A4VIZ7"/>
<dbReference type="Proteomes" id="UP000440578">
    <property type="component" value="Unassembled WGS sequence"/>
</dbReference>